<evidence type="ECO:0000256" key="1">
    <source>
        <dbReference type="SAM" id="MobiDB-lite"/>
    </source>
</evidence>
<gene>
    <name evidence="2" type="ORF">A9F13_14g01034</name>
</gene>
<dbReference type="EMBL" id="LYUB02000014">
    <property type="protein sequence ID" value="OVF07268.1"/>
    <property type="molecule type" value="Genomic_DNA"/>
</dbReference>
<dbReference type="KEGG" id="clus:A9F13_14g01034"/>
<dbReference type="InterPro" id="IPR001680">
    <property type="entry name" value="WD40_rpt"/>
</dbReference>
<organism evidence="2 3">
    <name type="scientific">Clavispora lusitaniae</name>
    <name type="common">Candida lusitaniae</name>
    <dbReference type="NCBI Taxonomy" id="36911"/>
    <lineage>
        <taxon>Eukaryota</taxon>
        <taxon>Fungi</taxon>
        <taxon>Dikarya</taxon>
        <taxon>Ascomycota</taxon>
        <taxon>Saccharomycotina</taxon>
        <taxon>Pichiomycetes</taxon>
        <taxon>Metschnikowiaceae</taxon>
        <taxon>Clavispora</taxon>
    </lineage>
</organism>
<dbReference type="PANTHER" id="PTHR45589:SF1">
    <property type="entry name" value="WD REPEAT DOMAIN 62, ISOFORM G"/>
    <property type="match status" value="1"/>
</dbReference>
<evidence type="ECO:0000313" key="3">
    <source>
        <dbReference type="Proteomes" id="UP000195602"/>
    </source>
</evidence>
<feature type="compositionally biased region" description="Low complexity" evidence="1">
    <location>
        <begin position="117"/>
        <end position="130"/>
    </location>
</feature>
<dbReference type="SUPFAM" id="SSF50978">
    <property type="entry name" value="WD40 repeat-like"/>
    <property type="match status" value="2"/>
</dbReference>
<feature type="compositionally biased region" description="Low complexity" evidence="1">
    <location>
        <begin position="765"/>
        <end position="777"/>
    </location>
</feature>
<feature type="compositionally biased region" description="Polar residues" evidence="1">
    <location>
        <begin position="814"/>
        <end position="842"/>
    </location>
</feature>
<dbReference type="InterPro" id="IPR036322">
    <property type="entry name" value="WD40_repeat_dom_sf"/>
</dbReference>
<protein>
    <submittedName>
        <fullName evidence="2">Uncharacterized protein</fullName>
    </submittedName>
</protein>
<accession>A0AA91PX81</accession>
<dbReference type="PANTHER" id="PTHR45589">
    <property type="entry name" value="WD REPEAT DOMAIN 62, ISOFORM G"/>
    <property type="match status" value="1"/>
</dbReference>
<dbReference type="Gene3D" id="2.130.10.10">
    <property type="entry name" value="YVTN repeat-like/Quinoprotein amine dehydrogenase"/>
    <property type="match status" value="2"/>
</dbReference>
<feature type="region of interest" description="Disordered" evidence="1">
    <location>
        <begin position="739"/>
        <end position="923"/>
    </location>
</feature>
<feature type="compositionally biased region" description="Polar residues" evidence="1">
    <location>
        <begin position="888"/>
        <end position="910"/>
    </location>
</feature>
<dbReference type="Pfam" id="PF00400">
    <property type="entry name" value="WD40"/>
    <property type="match status" value="1"/>
</dbReference>
<proteinExistence type="predicted"/>
<feature type="region of interest" description="Disordered" evidence="1">
    <location>
        <begin position="101"/>
        <end position="132"/>
    </location>
</feature>
<sequence>MAEMELAPSLRVVAVKGTSARSPAHFALKDNVLAYTAGGGIVVSHLDTNAQIQSQRIYVANSVVDGGSTNSLSQTFFDLSREQDQKKDAYGFPISPIPVTYDGSGKDGNEPLKTRSSFEASESPSGSSSAKMKDKVRAVSCLALSPNKKLLAVGESGYRPRILLYSLAPDATGSPFAVIHEHNFGVRHLAFSPDSKYFCSLGNISDGFLHVWKYSANAISLKAGNKCSSVINDLIWHDNGSEYGQIIALGLRFLKCWTYEPSESNGSKISVLKGRPTVLGKYLPLNFKEASSVNTDEILLTDGNILFVYSPEASTLVPVLYQPSGINGLSIGFSSQKVYYFDDSSEFHTLHLSDLKVIADPQLPSSPTRSPGELSRNLLNLSVTADSGPSKVIKAFTYDNENLLYLTNHETICIFNKQKETSHSAIGAPNKALTGIKRSSSGDILVFSKDGDVSLLLPDNTFQNLFNHTLPKVETIANELTAVEYFKDYLFIGDKFGQLTICDRTDNSWKTVFQLKAHASTINHLASFEVGKYIGLCSISRDRMIQLFVCNEGSWSLLQTLPTHNGNLLDVQISASNVFVCSADRTVSIHELKEVPDQSGQETISVIQKKILILKSTPLAMSSSSSELYVSTNDKSIIVYDLSTLEQKRVLKPYTDKHNESLNAEDFLLLPKTLIAIASSDRSLRLFNSVSGKHVSVGWGHSEPILGLIERDDSILSLGADGCLFEWIIDSNSNETLGTHLDSPSKDTTPEASPLYGKVARKIIPTPQSSTSSLSPRRQPRFDENLPSEPESPTPKLTSATLKRLEAKRLSAGTYGTTSKTSPSSSIRTQRLPYSSTNSSSIARAGLRSPSPKVSLERSSPSSQKKSPFASPSSRRSSFAPKAVSPLRLSQPSQTNDTPSFSNSESTNFAAPSLPPPSRAQESDALERALAYLAIIKSHVEKHVFSQTEQQRLQAEMKGIMSILGTHNTRSEEDILEDYSSKLLALMAQKISK</sequence>
<dbReference type="SMART" id="SM00320">
    <property type="entry name" value="WD40"/>
    <property type="match status" value="6"/>
</dbReference>
<reference evidence="2 3" key="1">
    <citation type="submission" date="2017-04" db="EMBL/GenBank/DDBJ databases">
        <title>Draft genome of the yeast Clavispora lusitaniae type strain CBS 6936.</title>
        <authorList>
            <person name="Durrens P."/>
            <person name="Klopp C."/>
            <person name="Biteau N."/>
            <person name="Fitton-Ouhabi V."/>
            <person name="Dementhon K."/>
            <person name="Accoceberry I."/>
            <person name="Sherman D.J."/>
            <person name="Noel T."/>
        </authorList>
    </citation>
    <scope>NUCLEOTIDE SEQUENCE [LARGE SCALE GENOMIC DNA]</scope>
    <source>
        <strain evidence="2 3">CBS 6936</strain>
    </source>
</reference>
<comment type="caution">
    <text evidence="2">The sequence shown here is derived from an EMBL/GenBank/DDBJ whole genome shotgun (WGS) entry which is preliminary data.</text>
</comment>
<feature type="compositionally biased region" description="Basic and acidic residues" evidence="1">
    <location>
        <begin position="104"/>
        <end position="113"/>
    </location>
</feature>
<dbReference type="AlphaFoldDB" id="A0AA91PX81"/>
<evidence type="ECO:0000313" key="2">
    <source>
        <dbReference type="EMBL" id="OVF07268.1"/>
    </source>
</evidence>
<feature type="compositionally biased region" description="Low complexity" evidence="1">
    <location>
        <begin position="865"/>
        <end position="883"/>
    </location>
</feature>
<dbReference type="InterPro" id="IPR015943">
    <property type="entry name" value="WD40/YVTN_repeat-like_dom_sf"/>
</dbReference>
<dbReference type="InterPro" id="IPR052779">
    <property type="entry name" value="WDR62"/>
</dbReference>
<dbReference type="Proteomes" id="UP000195602">
    <property type="component" value="Unassembled WGS sequence"/>
</dbReference>
<name>A0AA91PX81_CLALS</name>